<proteinExistence type="predicted"/>
<evidence type="ECO:0000259" key="1">
    <source>
        <dbReference type="Pfam" id="PF11716"/>
    </source>
</evidence>
<dbReference type="InterPro" id="IPR024344">
    <property type="entry name" value="MDMPI_metal-binding"/>
</dbReference>
<evidence type="ECO:0000313" key="3">
    <source>
        <dbReference type="Proteomes" id="UP000277671"/>
    </source>
</evidence>
<dbReference type="InterPro" id="IPR017517">
    <property type="entry name" value="Maleyloyr_isom"/>
</dbReference>
<dbReference type="RefSeq" id="WP_121156470.1">
    <property type="nucleotide sequence ID" value="NZ_RBKT01000001.1"/>
</dbReference>
<keyword evidence="3" id="KW-1185">Reference proteome</keyword>
<dbReference type="GO" id="GO:0046872">
    <property type="term" value="F:metal ion binding"/>
    <property type="evidence" value="ECO:0007669"/>
    <property type="project" value="InterPro"/>
</dbReference>
<dbReference type="NCBIfam" id="TIGR03083">
    <property type="entry name" value="maleylpyruvate isomerase family mycothiol-dependent enzyme"/>
    <property type="match status" value="1"/>
</dbReference>
<gene>
    <name evidence="2" type="ORF">BDK92_2035</name>
</gene>
<name>A0A495JFS4_9ACTN</name>
<dbReference type="OrthoDB" id="3677409at2"/>
<organism evidence="2 3">
    <name type="scientific">Micromonospora pisi</name>
    <dbReference type="NCBI Taxonomy" id="589240"/>
    <lineage>
        <taxon>Bacteria</taxon>
        <taxon>Bacillati</taxon>
        <taxon>Actinomycetota</taxon>
        <taxon>Actinomycetes</taxon>
        <taxon>Micromonosporales</taxon>
        <taxon>Micromonosporaceae</taxon>
        <taxon>Micromonospora</taxon>
    </lineage>
</organism>
<dbReference type="Gene3D" id="1.20.120.450">
    <property type="entry name" value="dinb family like domain"/>
    <property type="match status" value="1"/>
</dbReference>
<sequence length="227" mass="25043">MGQDSVLDVLRGELEQLTEAMSGLSEPDWDRPTTCAPWLVRDLLAHVRVVLAWLPEMLAAEPPARAEVSATAYYRPDERFASGTNATRIRLAQEHAAAQVTGAGLVEEFSTTWRRVDLLCRAEPPGRLVRTRHGDPMLLSEFLRTRVVEVAVHGLDLAAALDRRPWLTGPAGELVEELLVGPAGPASVRRLGWDRLTFLGKATGREPITAAETERVERIGLRWLTLG</sequence>
<feature type="domain" description="Mycothiol-dependent maleylpyruvate isomerase metal-binding" evidence="1">
    <location>
        <begin position="11"/>
        <end position="158"/>
    </location>
</feature>
<dbReference type="InterPro" id="IPR034660">
    <property type="entry name" value="DinB/YfiT-like"/>
</dbReference>
<dbReference type="Pfam" id="PF11716">
    <property type="entry name" value="MDMPI_N"/>
    <property type="match status" value="1"/>
</dbReference>
<dbReference type="Proteomes" id="UP000277671">
    <property type="component" value="Unassembled WGS sequence"/>
</dbReference>
<protein>
    <submittedName>
        <fullName evidence="2">Uncharacterized protein (TIGR03083 family)</fullName>
    </submittedName>
</protein>
<dbReference type="AlphaFoldDB" id="A0A495JFS4"/>
<dbReference type="SUPFAM" id="SSF109854">
    <property type="entry name" value="DinB/YfiT-like putative metalloenzymes"/>
    <property type="match status" value="1"/>
</dbReference>
<evidence type="ECO:0000313" key="2">
    <source>
        <dbReference type="EMBL" id="RKR87743.1"/>
    </source>
</evidence>
<accession>A0A495JFS4</accession>
<comment type="caution">
    <text evidence="2">The sequence shown here is derived from an EMBL/GenBank/DDBJ whole genome shotgun (WGS) entry which is preliminary data.</text>
</comment>
<dbReference type="EMBL" id="RBKT01000001">
    <property type="protein sequence ID" value="RKR87743.1"/>
    <property type="molecule type" value="Genomic_DNA"/>
</dbReference>
<reference evidence="2 3" key="1">
    <citation type="submission" date="2018-10" db="EMBL/GenBank/DDBJ databases">
        <title>Sequencing the genomes of 1000 actinobacteria strains.</title>
        <authorList>
            <person name="Klenk H.-P."/>
        </authorList>
    </citation>
    <scope>NUCLEOTIDE SEQUENCE [LARGE SCALE GENOMIC DNA]</scope>
    <source>
        <strain evidence="2 3">DSM 45175</strain>
    </source>
</reference>